<reference evidence="1" key="2">
    <citation type="submission" date="2020-11" db="EMBL/GenBank/DDBJ databases">
        <authorList>
            <person name="McCartney M.A."/>
            <person name="Auch B."/>
            <person name="Kono T."/>
            <person name="Mallez S."/>
            <person name="Becker A."/>
            <person name="Gohl D.M."/>
            <person name="Silverstein K.A.T."/>
            <person name="Koren S."/>
            <person name="Bechman K.B."/>
            <person name="Herman A."/>
            <person name="Abrahante J.E."/>
            <person name="Garbe J."/>
        </authorList>
    </citation>
    <scope>NUCLEOTIDE SEQUENCE</scope>
    <source>
        <strain evidence="1">Duluth1</strain>
        <tissue evidence="1">Whole animal</tissue>
    </source>
</reference>
<accession>A0A9D4DX45</accession>
<protein>
    <submittedName>
        <fullName evidence="1">Uncharacterized protein</fullName>
    </submittedName>
</protein>
<organism evidence="1 2">
    <name type="scientific">Dreissena polymorpha</name>
    <name type="common">Zebra mussel</name>
    <name type="synonym">Mytilus polymorpha</name>
    <dbReference type="NCBI Taxonomy" id="45954"/>
    <lineage>
        <taxon>Eukaryota</taxon>
        <taxon>Metazoa</taxon>
        <taxon>Spiralia</taxon>
        <taxon>Lophotrochozoa</taxon>
        <taxon>Mollusca</taxon>
        <taxon>Bivalvia</taxon>
        <taxon>Autobranchia</taxon>
        <taxon>Heteroconchia</taxon>
        <taxon>Euheterodonta</taxon>
        <taxon>Imparidentia</taxon>
        <taxon>Neoheterodontei</taxon>
        <taxon>Myida</taxon>
        <taxon>Dreissenoidea</taxon>
        <taxon>Dreissenidae</taxon>
        <taxon>Dreissena</taxon>
    </lineage>
</organism>
<comment type="caution">
    <text evidence="1">The sequence shown here is derived from an EMBL/GenBank/DDBJ whole genome shotgun (WGS) entry which is preliminary data.</text>
</comment>
<dbReference type="AlphaFoldDB" id="A0A9D4DX45"/>
<sequence length="162" mass="17606">MTQVCRSSLTQSDYDFLGLPLPLAPGMAIFMIGLIQEVARLTCPYHLRRLALSDAVTSGIPSFPYSVSVSTPSSGLTLQIQWAIALSFLRSRCREEADGAHASLPCNMADRTQALNTLPRVLRETCFDVSIGSSFLNFPQAVQHLVMMASSQPPPAHSVSPR</sequence>
<evidence type="ECO:0000313" key="1">
    <source>
        <dbReference type="EMBL" id="KAH3769231.1"/>
    </source>
</evidence>
<keyword evidence="2" id="KW-1185">Reference proteome</keyword>
<gene>
    <name evidence="1" type="ORF">DPMN_170480</name>
</gene>
<name>A0A9D4DX45_DREPO</name>
<evidence type="ECO:0000313" key="2">
    <source>
        <dbReference type="Proteomes" id="UP000828390"/>
    </source>
</evidence>
<dbReference type="EMBL" id="JAIWYP010000009">
    <property type="protein sequence ID" value="KAH3769231.1"/>
    <property type="molecule type" value="Genomic_DNA"/>
</dbReference>
<proteinExistence type="predicted"/>
<reference evidence="1" key="1">
    <citation type="journal article" date="2019" name="bioRxiv">
        <title>The Genome of the Zebra Mussel, Dreissena polymorpha: A Resource for Invasive Species Research.</title>
        <authorList>
            <person name="McCartney M.A."/>
            <person name="Auch B."/>
            <person name="Kono T."/>
            <person name="Mallez S."/>
            <person name="Zhang Y."/>
            <person name="Obille A."/>
            <person name="Becker A."/>
            <person name="Abrahante J.E."/>
            <person name="Garbe J."/>
            <person name="Badalamenti J.P."/>
            <person name="Herman A."/>
            <person name="Mangelson H."/>
            <person name="Liachko I."/>
            <person name="Sullivan S."/>
            <person name="Sone E.D."/>
            <person name="Koren S."/>
            <person name="Silverstein K.A.T."/>
            <person name="Beckman K.B."/>
            <person name="Gohl D.M."/>
        </authorList>
    </citation>
    <scope>NUCLEOTIDE SEQUENCE</scope>
    <source>
        <strain evidence="1">Duluth1</strain>
        <tissue evidence="1">Whole animal</tissue>
    </source>
</reference>
<dbReference type="Proteomes" id="UP000828390">
    <property type="component" value="Unassembled WGS sequence"/>
</dbReference>